<evidence type="ECO:0000256" key="4">
    <source>
        <dbReference type="ARBA" id="ARBA00022763"/>
    </source>
</evidence>
<comment type="catalytic activity">
    <reaction evidence="10">
        <text>2'-deoxyribonucleotide-(2'-deoxyribose 5'-phosphate)-2'-deoxyribonucleotide-DNA = a 3'-end 2'-deoxyribonucleotide-(2,3-dehydro-2,3-deoxyribose 5'-phosphate)-DNA + a 5'-end 5'-phospho-2'-deoxyribonucleoside-DNA + H(+)</text>
        <dbReference type="Rhea" id="RHEA:66592"/>
        <dbReference type="Rhea" id="RHEA-COMP:13180"/>
        <dbReference type="Rhea" id="RHEA-COMP:16897"/>
        <dbReference type="Rhea" id="RHEA-COMP:17067"/>
        <dbReference type="ChEBI" id="CHEBI:15378"/>
        <dbReference type="ChEBI" id="CHEBI:136412"/>
        <dbReference type="ChEBI" id="CHEBI:157695"/>
        <dbReference type="ChEBI" id="CHEBI:167181"/>
        <dbReference type="EC" id="4.2.99.18"/>
    </reaction>
</comment>
<evidence type="ECO:0000256" key="3">
    <source>
        <dbReference type="ARBA" id="ARBA00022723"/>
    </source>
</evidence>
<dbReference type="EC" id="4.2.99.18" evidence="10"/>
<dbReference type="Gene3D" id="1.10.1670.10">
    <property type="entry name" value="Helix-hairpin-Helix base-excision DNA repair enzymes (C-terminal)"/>
    <property type="match status" value="1"/>
</dbReference>
<comment type="caution">
    <text evidence="12">The sequence shown here is derived from an EMBL/GenBank/DDBJ whole genome shotgun (WGS) entry which is preliminary data.</text>
</comment>
<keyword evidence="7" id="KW-0411">Iron-sulfur</keyword>
<dbReference type="Pfam" id="PF00730">
    <property type="entry name" value="HhH-GPD"/>
    <property type="match status" value="1"/>
</dbReference>
<dbReference type="EMBL" id="LSCQ01000007">
    <property type="protein sequence ID" value="KXB38303.1"/>
    <property type="molecule type" value="Genomic_DNA"/>
</dbReference>
<dbReference type="PANTHER" id="PTHR10359:SF18">
    <property type="entry name" value="ENDONUCLEASE III"/>
    <property type="match status" value="1"/>
</dbReference>
<dbReference type="GO" id="GO:0019104">
    <property type="term" value="F:DNA N-glycosylase activity"/>
    <property type="evidence" value="ECO:0007669"/>
    <property type="project" value="UniProtKB-UniRule"/>
</dbReference>
<dbReference type="STRING" id="87541.AWM71_04700"/>
<keyword evidence="10" id="KW-0456">Lyase</keyword>
<evidence type="ECO:0000313" key="13">
    <source>
        <dbReference type="Proteomes" id="UP000070422"/>
    </source>
</evidence>
<comment type="function">
    <text evidence="10">DNA repair enzyme that has both DNA N-glycosylase activity and AP-lyase activity. The DNA N-glycosylase activity releases various damaged pyrimidines from DNA by cleaving the N-glycosidic bond, leaving an AP (apurinic/apyrimidinic) site. The AP-lyase activity cleaves the phosphodiester bond 3' to the AP site by a beta-elimination, leaving a 3'-terminal unsaturated sugar and a product with a terminal 5'-phosphate.</text>
</comment>
<keyword evidence="3" id="KW-0479">Metal-binding</keyword>
<reference evidence="12 13" key="1">
    <citation type="submission" date="2016-01" db="EMBL/GenBank/DDBJ databases">
        <authorList>
            <person name="Oliw E.H."/>
        </authorList>
    </citation>
    <scope>NUCLEOTIDE SEQUENCE [LARGE SCALE GENOMIC DNA]</scope>
    <source>
        <strain evidence="12 13">KA00635</strain>
    </source>
</reference>
<evidence type="ECO:0000313" key="12">
    <source>
        <dbReference type="EMBL" id="KXB38303.1"/>
    </source>
</evidence>
<proteinExistence type="inferred from homology"/>
<dbReference type="CDD" id="cd00056">
    <property type="entry name" value="ENDO3c"/>
    <property type="match status" value="1"/>
</dbReference>
<keyword evidence="9 10" id="KW-0326">Glycosidase</keyword>
<evidence type="ECO:0000256" key="1">
    <source>
        <dbReference type="ARBA" id="ARBA00008343"/>
    </source>
</evidence>
<dbReference type="HAMAP" id="MF_00942">
    <property type="entry name" value="Nth"/>
    <property type="match status" value="1"/>
</dbReference>
<dbReference type="NCBIfam" id="TIGR01083">
    <property type="entry name" value="nth"/>
    <property type="match status" value="1"/>
</dbReference>
<dbReference type="InterPro" id="IPR011257">
    <property type="entry name" value="DNA_glycosylase"/>
</dbReference>
<dbReference type="InterPro" id="IPR000445">
    <property type="entry name" value="HhH_motif"/>
</dbReference>
<dbReference type="AlphaFoldDB" id="A0A133Y598"/>
<evidence type="ECO:0000256" key="2">
    <source>
        <dbReference type="ARBA" id="ARBA00022485"/>
    </source>
</evidence>
<organism evidence="12 13">
    <name type="scientific">Aerococcus christensenii</name>
    <dbReference type="NCBI Taxonomy" id="87541"/>
    <lineage>
        <taxon>Bacteria</taxon>
        <taxon>Bacillati</taxon>
        <taxon>Bacillota</taxon>
        <taxon>Bacilli</taxon>
        <taxon>Lactobacillales</taxon>
        <taxon>Aerococcaceae</taxon>
        <taxon>Aerococcus</taxon>
    </lineage>
</organism>
<dbReference type="PANTHER" id="PTHR10359">
    <property type="entry name" value="A/G-SPECIFIC ADENINE GLYCOSYLASE/ENDONUCLEASE III"/>
    <property type="match status" value="1"/>
</dbReference>
<dbReference type="FunFam" id="1.10.340.30:FF:000001">
    <property type="entry name" value="Endonuclease III"/>
    <property type="match status" value="1"/>
</dbReference>
<gene>
    <name evidence="10" type="primary">nth</name>
    <name evidence="12" type="ORF">HMPREF3187_00055</name>
</gene>
<dbReference type="InterPro" id="IPR003265">
    <property type="entry name" value="HhH-GPD_domain"/>
</dbReference>
<comment type="similarity">
    <text evidence="1 10">Belongs to the Nth/MutY family.</text>
</comment>
<dbReference type="GO" id="GO:0051539">
    <property type="term" value="F:4 iron, 4 sulfur cluster binding"/>
    <property type="evidence" value="ECO:0007669"/>
    <property type="project" value="UniProtKB-KW"/>
</dbReference>
<keyword evidence="12" id="KW-0540">Nuclease</keyword>
<feature type="domain" description="HhH-GPD" evidence="11">
    <location>
        <begin position="76"/>
        <end position="224"/>
    </location>
</feature>
<keyword evidence="10" id="KW-0238">DNA-binding</keyword>
<dbReference type="Gene3D" id="1.10.340.30">
    <property type="entry name" value="Hypothetical protein, domain 2"/>
    <property type="match status" value="1"/>
</dbReference>
<keyword evidence="8 10" id="KW-0234">DNA repair</keyword>
<dbReference type="InterPro" id="IPR005759">
    <property type="entry name" value="Nth"/>
</dbReference>
<evidence type="ECO:0000256" key="10">
    <source>
        <dbReference type="HAMAP-Rule" id="MF_00942"/>
    </source>
</evidence>
<keyword evidence="6" id="KW-0408">Iron</keyword>
<evidence type="ECO:0000256" key="6">
    <source>
        <dbReference type="ARBA" id="ARBA00023004"/>
    </source>
</evidence>
<dbReference type="SMART" id="SM00478">
    <property type="entry name" value="ENDO3c"/>
    <property type="match status" value="1"/>
</dbReference>
<dbReference type="GO" id="GO:0140078">
    <property type="term" value="F:class I DNA-(apurinic or apyrimidinic site) endonuclease activity"/>
    <property type="evidence" value="ECO:0007669"/>
    <property type="project" value="UniProtKB-EC"/>
</dbReference>
<dbReference type="GO" id="GO:0006285">
    <property type="term" value="P:base-excision repair, AP site formation"/>
    <property type="evidence" value="ECO:0007669"/>
    <property type="project" value="TreeGrafter"/>
</dbReference>
<dbReference type="GO" id="GO:0003677">
    <property type="term" value="F:DNA binding"/>
    <property type="evidence" value="ECO:0007669"/>
    <property type="project" value="UniProtKB-UniRule"/>
</dbReference>
<dbReference type="GO" id="GO:0046872">
    <property type="term" value="F:metal ion binding"/>
    <property type="evidence" value="ECO:0007669"/>
    <property type="project" value="UniProtKB-KW"/>
</dbReference>
<evidence type="ECO:0000256" key="8">
    <source>
        <dbReference type="ARBA" id="ARBA00023204"/>
    </source>
</evidence>
<protein>
    <recommendedName>
        <fullName evidence="10">Endonuclease III</fullName>
        <ecNumber evidence="10">4.2.99.18</ecNumber>
    </recommendedName>
    <alternativeName>
        <fullName evidence="10">DNA-(apurinic or apyrimidinic site) lyase</fullName>
    </alternativeName>
</protein>
<dbReference type="Pfam" id="PF00633">
    <property type="entry name" value="HHH"/>
    <property type="match status" value="1"/>
</dbReference>
<dbReference type="SUPFAM" id="SSF48150">
    <property type="entry name" value="DNA-glycosylase"/>
    <property type="match status" value="1"/>
</dbReference>
<evidence type="ECO:0000256" key="9">
    <source>
        <dbReference type="ARBA" id="ARBA00023295"/>
    </source>
</evidence>
<evidence type="ECO:0000256" key="5">
    <source>
        <dbReference type="ARBA" id="ARBA00022801"/>
    </source>
</evidence>
<dbReference type="InterPro" id="IPR023170">
    <property type="entry name" value="HhH_base_excis_C"/>
</dbReference>
<dbReference type="PROSITE" id="PS01155">
    <property type="entry name" value="ENDONUCLEASE_III_2"/>
    <property type="match status" value="1"/>
</dbReference>
<comment type="caution">
    <text evidence="10">Lacks conserved residue(s) required for the propagation of feature annotation.</text>
</comment>
<accession>A0A133Y598</accession>
<dbReference type="InterPro" id="IPR004036">
    <property type="entry name" value="Endonuclease-III-like_CS2"/>
</dbReference>
<name>A0A133Y598_9LACT</name>
<evidence type="ECO:0000256" key="7">
    <source>
        <dbReference type="ARBA" id="ARBA00023014"/>
    </source>
</evidence>
<keyword evidence="12" id="KW-0255">Endonuclease</keyword>
<dbReference type="PATRIC" id="fig|87541.4.peg.55"/>
<keyword evidence="2" id="KW-0004">4Fe-4S</keyword>
<sequence length="254" mass="29224">MQSSPFRALYRALFYRSKIPPFSLCLCYNRQKERKMLMLSNENAYYLLQEIIALYPKVETELHHRNPFELLIAVILSAQTTDQGVNKVTPALFRDYPTPEALAQAHPKDLEPYLHTIGLYKNKAKYIQQTAQQIVTRFNGKVPSNRKDLESLSGVGRKTASVVLSIAFDIPAFAVDTHVQRVCKHHAIVPKDATVLQVEQRVTSLLPPTQWRQAHQALVRFGRYICTARQPHCFDYPQLFTLPLKQEEDQLPHL</sequence>
<keyword evidence="4 10" id="KW-0227">DNA damage</keyword>
<comment type="cofactor">
    <cofactor evidence="10">
        <name>[4Fe-4S] cluster</name>
        <dbReference type="ChEBI" id="CHEBI:49883"/>
    </cofactor>
    <text evidence="10">Binds 1 [4Fe-4S] cluster.</text>
</comment>
<keyword evidence="5 10" id="KW-0378">Hydrolase</keyword>
<evidence type="ECO:0000259" key="11">
    <source>
        <dbReference type="SMART" id="SM00478"/>
    </source>
</evidence>
<dbReference type="Proteomes" id="UP000070422">
    <property type="component" value="Unassembled WGS sequence"/>
</dbReference>